<gene>
    <name evidence="3" type="ORF">MtrunA17_Chr7g0248611</name>
</gene>
<dbReference type="SUPFAM" id="SSF81383">
    <property type="entry name" value="F-box domain"/>
    <property type="match status" value="1"/>
</dbReference>
<evidence type="ECO:0000259" key="2">
    <source>
        <dbReference type="Pfam" id="PF08268"/>
    </source>
</evidence>
<dbReference type="Proteomes" id="UP000265566">
    <property type="component" value="Chromosome 7"/>
</dbReference>
<dbReference type="InterPro" id="IPR036047">
    <property type="entry name" value="F-box-like_dom_sf"/>
</dbReference>
<dbReference type="NCBIfam" id="TIGR01640">
    <property type="entry name" value="F_box_assoc_1"/>
    <property type="match status" value="1"/>
</dbReference>
<reference evidence="4" key="1">
    <citation type="journal article" date="2018" name="Nat. Plants">
        <title>Whole-genome landscape of Medicago truncatula symbiotic genes.</title>
        <authorList>
            <person name="Pecrix Y."/>
            <person name="Staton S.E."/>
            <person name="Sallet E."/>
            <person name="Lelandais-Briere C."/>
            <person name="Moreau S."/>
            <person name="Carrere S."/>
            <person name="Blein T."/>
            <person name="Jardinaud M.F."/>
            <person name="Latrasse D."/>
            <person name="Zouine M."/>
            <person name="Zahm M."/>
            <person name="Kreplak J."/>
            <person name="Mayjonade B."/>
            <person name="Satge C."/>
            <person name="Perez M."/>
            <person name="Cauet S."/>
            <person name="Marande W."/>
            <person name="Chantry-Darmon C."/>
            <person name="Lopez-Roques C."/>
            <person name="Bouchez O."/>
            <person name="Berard A."/>
            <person name="Debelle F."/>
            <person name="Munos S."/>
            <person name="Bendahmane A."/>
            <person name="Berges H."/>
            <person name="Niebel A."/>
            <person name="Buitink J."/>
            <person name="Frugier F."/>
            <person name="Benhamed M."/>
            <person name="Crespi M."/>
            <person name="Gouzy J."/>
            <person name="Gamas P."/>
        </authorList>
    </citation>
    <scope>NUCLEOTIDE SEQUENCE [LARGE SCALE GENOMIC DNA]</scope>
    <source>
        <strain evidence="4">cv. Jemalong A17</strain>
    </source>
</reference>
<comment type="caution">
    <text evidence="3">The sequence shown here is derived from an EMBL/GenBank/DDBJ whole genome shotgun (WGS) entry which is preliminary data.</text>
</comment>
<protein>
    <submittedName>
        <fullName evidence="3">Putative F-box domain-containing protein</fullName>
    </submittedName>
</protein>
<dbReference type="InterPro" id="IPR013187">
    <property type="entry name" value="F-box-assoc_dom_typ3"/>
</dbReference>
<dbReference type="AlphaFoldDB" id="A0A396H7S6"/>
<keyword evidence="1" id="KW-1133">Transmembrane helix</keyword>
<dbReference type="Gramene" id="rna41587">
    <property type="protein sequence ID" value="RHN47037.1"/>
    <property type="gene ID" value="gene41587"/>
</dbReference>
<dbReference type="EMBL" id="PSQE01000007">
    <property type="protein sequence ID" value="RHN47037.1"/>
    <property type="molecule type" value="Genomic_DNA"/>
</dbReference>
<sequence length="459" mass="53004">MSQQHKSSITSTTAFFFFLTESTTALFPIVIGIATMNMQSATLPKFFHNDLIGEIFSALPSKSVLRFRCVSKSCDTLISDSTFVKLHLKKSKARDPLFTLISQHFTHIPGESPYGSDDETEMDYTVVPYSINSLIENTSFNLTVDPYYELKNKGCSRIVGTCNGLICLAADSYTHEYTQYCFCLWNPSTKKISHKFGNFSEFNFPRSADFGFAFGCDDSTDIYKVVAFRYLRDQLKSEVRVLNLGDDVWRNIESFPLTPLCLSHGDNHVYLSGTINWLAIHDEYWYNVSNVKDITVDQFVIVSLDLGTETYNQYRLPPSFDEVPPARPIVGVLEDCLCFCYCYKETDFIVWQMKKFGVEDSWTQFLRISYHSLQIDYDYSFEYTKYKFQLVPLLLSEDGDTLIMKCSQEHQAILYNRRCNTVERTNITTSRRTITDDRSGDHVNWEWIKNYVESLVSIF</sequence>
<proteinExistence type="predicted"/>
<organism evidence="3 4">
    <name type="scientific">Medicago truncatula</name>
    <name type="common">Barrel medic</name>
    <name type="synonym">Medicago tribuloides</name>
    <dbReference type="NCBI Taxonomy" id="3880"/>
    <lineage>
        <taxon>Eukaryota</taxon>
        <taxon>Viridiplantae</taxon>
        <taxon>Streptophyta</taxon>
        <taxon>Embryophyta</taxon>
        <taxon>Tracheophyta</taxon>
        <taxon>Spermatophyta</taxon>
        <taxon>Magnoliopsida</taxon>
        <taxon>eudicotyledons</taxon>
        <taxon>Gunneridae</taxon>
        <taxon>Pentapetalae</taxon>
        <taxon>rosids</taxon>
        <taxon>fabids</taxon>
        <taxon>Fabales</taxon>
        <taxon>Fabaceae</taxon>
        <taxon>Papilionoideae</taxon>
        <taxon>50 kb inversion clade</taxon>
        <taxon>NPAAA clade</taxon>
        <taxon>Hologalegina</taxon>
        <taxon>IRL clade</taxon>
        <taxon>Trifolieae</taxon>
        <taxon>Medicago</taxon>
    </lineage>
</organism>
<evidence type="ECO:0000313" key="4">
    <source>
        <dbReference type="Proteomes" id="UP000265566"/>
    </source>
</evidence>
<keyword evidence="1" id="KW-0472">Membrane</keyword>
<name>A0A396H7S6_MEDTR</name>
<evidence type="ECO:0000256" key="1">
    <source>
        <dbReference type="SAM" id="Phobius"/>
    </source>
</evidence>
<dbReference type="PANTHER" id="PTHR31672">
    <property type="entry name" value="BNACNNG10540D PROTEIN"/>
    <property type="match status" value="1"/>
</dbReference>
<feature type="domain" description="F-box associated beta-propeller type 3" evidence="2">
    <location>
        <begin position="143"/>
        <end position="305"/>
    </location>
</feature>
<evidence type="ECO:0000313" key="3">
    <source>
        <dbReference type="EMBL" id="RHN47037.1"/>
    </source>
</evidence>
<dbReference type="PANTHER" id="PTHR31672:SF13">
    <property type="entry name" value="F-BOX PROTEIN CPR30-LIKE"/>
    <property type="match status" value="1"/>
</dbReference>
<keyword evidence="1" id="KW-0812">Transmembrane</keyword>
<dbReference type="Pfam" id="PF08268">
    <property type="entry name" value="FBA_3"/>
    <property type="match status" value="1"/>
</dbReference>
<dbReference type="InterPro" id="IPR017451">
    <property type="entry name" value="F-box-assoc_interact_dom"/>
</dbReference>
<feature type="transmembrane region" description="Helical" evidence="1">
    <location>
        <begin position="12"/>
        <end position="36"/>
    </location>
</feature>
<accession>A0A396H7S6</accession>
<dbReference type="InterPro" id="IPR050796">
    <property type="entry name" value="SCF_F-box_component"/>
</dbReference>